<dbReference type="InterPro" id="IPR050367">
    <property type="entry name" value="APC_superfamily"/>
</dbReference>
<evidence type="ECO:0000256" key="7">
    <source>
        <dbReference type="SAM" id="Phobius"/>
    </source>
</evidence>
<evidence type="ECO:0000256" key="4">
    <source>
        <dbReference type="ARBA" id="ARBA00022692"/>
    </source>
</evidence>
<keyword evidence="2" id="KW-0813">Transport</keyword>
<dbReference type="EMBL" id="VSSQ01069500">
    <property type="protein sequence ID" value="MPN21505.1"/>
    <property type="molecule type" value="Genomic_DNA"/>
</dbReference>
<evidence type="ECO:0000256" key="5">
    <source>
        <dbReference type="ARBA" id="ARBA00022989"/>
    </source>
</evidence>
<gene>
    <name evidence="8" type="ORF">SDC9_168885</name>
</gene>
<evidence type="ECO:0008006" key="9">
    <source>
        <dbReference type="Google" id="ProtNLM"/>
    </source>
</evidence>
<dbReference type="AlphaFoldDB" id="A0A645G4C6"/>
<evidence type="ECO:0000256" key="2">
    <source>
        <dbReference type="ARBA" id="ARBA00022448"/>
    </source>
</evidence>
<dbReference type="PANTHER" id="PTHR42770">
    <property type="entry name" value="AMINO ACID TRANSPORTER-RELATED"/>
    <property type="match status" value="1"/>
</dbReference>
<feature type="transmembrane region" description="Helical" evidence="7">
    <location>
        <begin position="37"/>
        <end position="56"/>
    </location>
</feature>
<comment type="caution">
    <text evidence="8">The sequence shown here is derived from an EMBL/GenBank/DDBJ whole genome shotgun (WGS) entry which is preliminary data.</text>
</comment>
<keyword evidence="5 7" id="KW-1133">Transmembrane helix</keyword>
<evidence type="ECO:0000256" key="3">
    <source>
        <dbReference type="ARBA" id="ARBA00022475"/>
    </source>
</evidence>
<sequence>MLVANVVPNGKMELANITQPILIDCQILGLPEVIGNIFSFMVFIGVLLQLSAWVTGPSKTIIQVAREGFLPPKFGFHKENKYGVSKNVVLTQSIVISLFALLYGVMDDVSAVFLTLTNATTVIYCIVYVLIAISLLEMRKKHPELNRPYRIGKSGNFFAWVVSCMLIFSIVVVVFATLGTATMGDALLVTAIAVVMFVIPLIINHFKKDSWNTAVEASLEENLDEYSDQVTHSH</sequence>
<dbReference type="Pfam" id="PF13520">
    <property type="entry name" value="AA_permease_2"/>
    <property type="match status" value="1"/>
</dbReference>
<feature type="transmembrane region" description="Helical" evidence="7">
    <location>
        <begin position="186"/>
        <end position="203"/>
    </location>
</feature>
<protein>
    <recommendedName>
        <fullName evidence="9">Glutamate/gamma-aminobutyrate antiporter</fullName>
    </recommendedName>
</protein>
<keyword evidence="4 7" id="KW-0812">Transmembrane</keyword>
<dbReference type="GO" id="GO:0005886">
    <property type="term" value="C:plasma membrane"/>
    <property type="evidence" value="ECO:0007669"/>
    <property type="project" value="UniProtKB-SubCell"/>
</dbReference>
<dbReference type="Gene3D" id="1.20.1740.10">
    <property type="entry name" value="Amino acid/polyamine transporter I"/>
    <property type="match status" value="1"/>
</dbReference>
<accession>A0A645G4C6</accession>
<keyword evidence="3" id="KW-1003">Cell membrane</keyword>
<organism evidence="8">
    <name type="scientific">bioreactor metagenome</name>
    <dbReference type="NCBI Taxonomy" id="1076179"/>
    <lineage>
        <taxon>unclassified sequences</taxon>
        <taxon>metagenomes</taxon>
        <taxon>ecological metagenomes</taxon>
    </lineage>
</organism>
<feature type="transmembrane region" description="Helical" evidence="7">
    <location>
        <begin position="157"/>
        <end position="180"/>
    </location>
</feature>
<evidence type="ECO:0000313" key="8">
    <source>
        <dbReference type="EMBL" id="MPN21505.1"/>
    </source>
</evidence>
<evidence type="ECO:0000256" key="1">
    <source>
        <dbReference type="ARBA" id="ARBA00004651"/>
    </source>
</evidence>
<feature type="transmembrane region" description="Helical" evidence="7">
    <location>
        <begin position="88"/>
        <end position="106"/>
    </location>
</feature>
<dbReference type="GO" id="GO:0022857">
    <property type="term" value="F:transmembrane transporter activity"/>
    <property type="evidence" value="ECO:0007669"/>
    <property type="project" value="InterPro"/>
</dbReference>
<proteinExistence type="predicted"/>
<keyword evidence="6 7" id="KW-0472">Membrane</keyword>
<dbReference type="InterPro" id="IPR002293">
    <property type="entry name" value="AA/rel_permease1"/>
</dbReference>
<feature type="transmembrane region" description="Helical" evidence="7">
    <location>
        <begin position="112"/>
        <end position="136"/>
    </location>
</feature>
<dbReference type="PANTHER" id="PTHR42770:SF15">
    <property type="entry name" value="GLUTAMATE_GAMMA-AMINOBUTYRATE ANTIPORTER-RELATED"/>
    <property type="match status" value="1"/>
</dbReference>
<reference evidence="8" key="1">
    <citation type="submission" date="2019-08" db="EMBL/GenBank/DDBJ databases">
        <authorList>
            <person name="Kucharzyk K."/>
            <person name="Murdoch R.W."/>
            <person name="Higgins S."/>
            <person name="Loffler F."/>
        </authorList>
    </citation>
    <scope>NUCLEOTIDE SEQUENCE</scope>
</reference>
<comment type="subcellular location">
    <subcellularLocation>
        <location evidence="1">Cell membrane</location>
        <topology evidence="1">Multi-pass membrane protein</topology>
    </subcellularLocation>
</comment>
<evidence type="ECO:0000256" key="6">
    <source>
        <dbReference type="ARBA" id="ARBA00023136"/>
    </source>
</evidence>
<name>A0A645G4C6_9ZZZZ</name>